<comment type="function">
    <text evidence="5">Toxic component of a toxin-antitoxin (TA) system. An RNase.</text>
</comment>
<dbReference type="InterPro" id="IPR029060">
    <property type="entry name" value="PIN-like_dom_sf"/>
</dbReference>
<dbReference type="RefSeq" id="WP_199051728.1">
    <property type="nucleotide sequence ID" value="NZ_JAELXT010000052.1"/>
</dbReference>
<reference evidence="8" key="1">
    <citation type="submission" date="2020-12" db="EMBL/GenBank/DDBJ databases">
        <title>Hymenobacter sp.</title>
        <authorList>
            <person name="Kim M.K."/>
        </authorList>
    </citation>
    <scope>NUCLEOTIDE SEQUENCE [LARGE SCALE GENOMIC DNA]</scope>
    <source>
        <strain evidence="8">BT325</strain>
    </source>
</reference>
<evidence type="ECO:0000256" key="5">
    <source>
        <dbReference type="HAMAP-Rule" id="MF_00265"/>
    </source>
</evidence>
<proteinExistence type="inferred from homology"/>
<name>A0ABS0Y820_9HYPH</name>
<dbReference type="HAMAP" id="MF_00265">
    <property type="entry name" value="VapC_Nob1"/>
    <property type="match status" value="1"/>
</dbReference>
<sequence length="122" mass="13405">MILVDTSVWIDHLKSSDLVLAELLGTGRVLAHSFVTGELALGSLRQRRTVLESLRDLPQATVASDDEVMILIEREQLYGLGIGFVDAHLLAAARLTPGAVLWTRDRRLRQAAMRLGLSSDLT</sequence>
<feature type="domain" description="PIN" evidence="6">
    <location>
        <begin position="2"/>
        <end position="112"/>
    </location>
</feature>
<keyword evidence="5" id="KW-0460">Magnesium</keyword>
<accession>A0ABS0Y820</accession>
<dbReference type="Gene3D" id="3.40.50.1010">
    <property type="entry name" value="5'-nuclease"/>
    <property type="match status" value="1"/>
</dbReference>
<keyword evidence="3 5" id="KW-0479">Metal-binding</keyword>
<evidence type="ECO:0000256" key="3">
    <source>
        <dbReference type="ARBA" id="ARBA00022723"/>
    </source>
</evidence>
<dbReference type="Pfam" id="PF01850">
    <property type="entry name" value="PIN"/>
    <property type="match status" value="1"/>
</dbReference>
<gene>
    <name evidence="5" type="primary">vapC</name>
    <name evidence="7" type="ORF">JAO75_23975</name>
</gene>
<dbReference type="InterPro" id="IPR002716">
    <property type="entry name" value="PIN_dom"/>
</dbReference>
<evidence type="ECO:0000256" key="4">
    <source>
        <dbReference type="ARBA" id="ARBA00022801"/>
    </source>
</evidence>
<dbReference type="Proteomes" id="UP000620670">
    <property type="component" value="Unassembled WGS sequence"/>
</dbReference>
<keyword evidence="4 5" id="KW-0378">Hydrolase</keyword>
<keyword evidence="5" id="KW-0800">Toxin</keyword>
<protein>
    <recommendedName>
        <fullName evidence="5">Ribonuclease VapC</fullName>
        <shortName evidence="5">RNase VapC</shortName>
        <ecNumber evidence="5">3.1.-.-</ecNumber>
    </recommendedName>
    <alternativeName>
        <fullName evidence="5">Toxin VapC</fullName>
    </alternativeName>
</protein>
<dbReference type="CDD" id="cd09854">
    <property type="entry name" value="PIN_VapC-like"/>
    <property type="match status" value="1"/>
</dbReference>
<dbReference type="EMBL" id="JAELXT010000052">
    <property type="protein sequence ID" value="MBJ6128456.1"/>
    <property type="molecule type" value="Genomic_DNA"/>
</dbReference>
<keyword evidence="8" id="KW-1185">Reference proteome</keyword>
<dbReference type="EC" id="3.1.-.-" evidence="5"/>
<comment type="caution">
    <text evidence="7">The sequence shown here is derived from an EMBL/GenBank/DDBJ whole genome shotgun (WGS) entry which is preliminary data.</text>
</comment>
<organism evidence="7 8">
    <name type="scientific">Microvirga splendida</name>
    <dbReference type="NCBI Taxonomy" id="2795727"/>
    <lineage>
        <taxon>Bacteria</taxon>
        <taxon>Pseudomonadati</taxon>
        <taxon>Pseudomonadota</taxon>
        <taxon>Alphaproteobacteria</taxon>
        <taxon>Hyphomicrobiales</taxon>
        <taxon>Methylobacteriaceae</taxon>
        <taxon>Microvirga</taxon>
    </lineage>
</organism>
<dbReference type="InterPro" id="IPR022907">
    <property type="entry name" value="VapC_family"/>
</dbReference>
<evidence type="ECO:0000256" key="1">
    <source>
        <dbReference type="ARBA" id="ARBA00022649"/>
    </source>
</evidence>
<comment type="cofactor">
    <cofactor evidence="5">
        <name>Mg(2+)</name>
        <dbReference type="ChEBI" id="CHEBI:18420"/>
    </cofactor>
</comment>
<keyword evidence="1 5" id="KW-1277">Toxin-antitoxin system</keyword>
<evidence type="ECO:0000259" key="6">
    <source>
        <dbReference type="Pfam" id="PF01850"/>
    </source>
</evidence>
<feature type="binding site" evidence="5">
    <location>
        <position position="5"/>
    </location>
    <ligand>
        <name>Mg(2+)</name>
        <dbReference type="ChEBI" id="CHEBI:18420"/>
    </ligand>
</feature>
<dbReference type="SUPFAM" id="SSF88723">
    <property type="entry name" value="PIN domain-like"/>
    <property type="match status" value="1"/>
</dbReference>
<comment type="similarity">
    <text evidence="5">Belongs to the PINc/VapC protein family.</text>
</comment>
<evidence type="ECO:0000256" key="2">
    <source>
        <dbReference type="ARBA" id="ARBA00022722"/>
    </source>
</evidence>
<feature type="binding site" evidence="5">
    <location>
        <position position="86"/>
    </location>
    <ligand>
        <name>Mg(2+)</name>
        <dbReference type="ChEBI" id="CHEBI:18420"/>
    </ligand>
</feature>
<keyword evidence="2 5" id="KW-0540">Nuclease</keyword>
<evidence type="ECO:0000313" key="8">
    <source>
        <dbReference type="Proteomes" id="UP000620670"/>
    </source>
</evidence>
<evidence type="ECO:0000313" key="7">
    <source>
        <dbReference type="EMBL" id="MBJ6128456.1"/>
    </source>
</evidence>